<protein>
    <submittedName>
        <fullName evidence="4">HlyD family efflux transporter periplasmic adaptor subunit</fullName>
    </submittedName>
</protein>
<comment type="caution">
    <text evidence="4">The sequence shown here is derived from an EMBL/GenBank/DDBJ whole genome shotgun (WGS) entry which is preliminary data.</text>
</comment>
<dbReference type="Proteomes" id="UP000276389">
    <property type="component" value="Unassembled WGS sequence"/>
</dbReference>
<dbReference type="InterPro" id="IPR058633">
    <property type="entry name" value="EmrA/FarA_HH"/>
</dbReference>
<evidence type="ECO:0000313" key="4">
    <source>
        <dbReference type="EMBL" id="RSK63093.1"/>
    </source>
</evidence>
<dbReference type="AlphaFoldDB" id="A0A3R9P6P9"/>
<evidence type="ECO:0000313" key="5">
    <source>
        <dbReference type="Proteomes" id="UP000276389"/>
    </source>
</evidence>
<evidence type="ECO:0000259" key="3">
    <source>
        <dbReference type="Pfam" id="PF25885"/>
    </source>
</evidence>
<dbReference type="GO" id="GO:0030313">
    <property type="term" value="C:cell envelope"/>
    <property type="evidence" value="ECO:0007669"/>
    <property type="project" value="UniProtKB-SubCell"/>
</dbReference>
<dbReference type="Pfam" id="PF25885">
    <property type="entry name" value="HH_EMRA"/>
    <property type="match status" value="1"/>
</dbReference>
<dbReference type="SUPFAM" id="SSF111369">
    <property type="entry name" value="HlyD-like secretion proteins"/>
    <property type="match status" value="1"/>
</dbReference>
<feature type="transmembrane region" description="Helical" evidence="2">
    <location>
        <begin position="24"/>
        <end position="41"/>
    </location>
</feature>
<dbReference type="Gene3D" id="2.40.30.170">
    <property type="match status" value="1"/>
</dbReference>
<organism evidence="4 5">
    <name type="scientific">Enterobacter huaxiensis</name>
    <dbReference type="NCBI Taxonomy" id="2494702"/>
    <lineage>
        <taxon>Bacteria</taxon>
        <taxon>Pseudomonadati</taxon>
        <taxon>Pseudomonadota</taxon>
        <taxon>Gammaproteobacteria</taxon>
        <taxon>Enterobacterales</taxon>
        <taxon>Enterobacteriaceae</taxon>
        <taxon>Enterobacter</taxon>
    </lineage>
</organism>
<keyword evidence="2" id="KW-0472">Membrane</keyword>
<name>A0A3R9P6P9_9ENTR</name>
<evidence type="ECO:0000256" key="2">
    <source>
        <dbReference type="SAM" id="Phobius"/>
    </source>
</evidence>
<evidence type="ECO:0000256" key="1">
    <source>
        <dbReference type="ARBA" id="ARBA00004196"/>
    </source>
</evidence>
<gene>
    <name evidence="4" type="ORF">EJE24_22320</name>
</gene>
<keyword evidence="2" id="KW-0812">Transmembrane</keyword>
<keyword evidence="2" id="KW-1133">Transmembrane helix</keyword>
<dbReference type="PANTHER" id="PTHR30386">
    <property type="entry name" value="MEMBRANE FUSION SUBUNIT OF EMRAB-TOLC MULTIDRUG EFFLUX PUMP"/>
    <property type="match status" value="1"/>
</dbReference>
<reference evidence="4 5" key="1">
    <citation type="submission" date="2018-12" db="EMBL/GenBank/DDBJ databases">
        <title>The Genome Submission of two Enterobacter spp. strains.</title>
        <authorList>
            <person name="Wu W."/>
            <person name="Wei L."/>
            <person name="Feng Y."/>
            <person name="Zong Z."/>
        </authorList>
    </citation>
    <scope>NUCLEOTIDE SEQUENCE [LARGE SCALE GENOMIC DNA]</scope>
    <source>
        <strain evidence="4 5">WCHEHu045002</strain>
    </source>
</reference>
<feature type="domain" description="Multidrug export protein EmrA/FarA alpha-helical hairpin" evidence="3">
    <location>
        <begin position="99"/>
        <end position="215"/>
    </location>
</feature>
<proteinExistence type="predicted"/>
<comment type="subcellular location">
    <subcellularLocation>
        <location evidence="1">Cell envelope</location>
    </subcellularLocation>
</comment>
<dbReference type="InterPro" id="IPR050739">
    <property type="entry name" value="MFP"/>
</dbReference>
<dbReference type="EMBL" id="RWHU01000012">
    <property type="protein sequence ID" value="RSK63093.1"/>
    <property type="molecule type" value="Genomic_DNA"/>
</dbReference>
<sequence>MDKLHGASVSFGKTHPQRKSKKRMIGALLIIMFYFICSFGPDISFRTMPDTSDAYITGNPVFIFSATGGRVVAIAPANSDRVRKGDILLQLENAHEERQFKKAEQSLLETEKETQERYIADSQNNAQILHAQMTYQQALIEYNRRLQSIGPAAISQDDLRQALKNVNSSKAALDIAIQQYRRNLLWLREADISQQKLIAQEREALQKAAEALDRTRVRSPVSGYVAHRNVHTGLQVSPGQTLMTIVPADQMWINANFTAAEIADVRVGQKAVILTEMYGNKVVFDGQVEGWDQDADAALSALSSAEKWISEVQKIPVRISINPMQMSQYPLRIGVSSRVKLLDRRTRSAHFSLVRKGINILRAYRKYLLED</sequence>
<accession>A0A3R9P6P9</accession>
<dbReference type="PANTHER" id="PTHR30386:SF19">
    <property type="entry name" value="MULTIDRUG EXPORT PROTEIN EMRA-RELATED"/>
    <property type="match status" value="1"/>
</dbReference>